<evidence type="ECO:0000313" key="3">
    <source>
        <dbReference type="EMBL" id="PWF26121.1"/>
    </source>
</evidence>
<accession>A0A2V1KAZ3</accession>
<dbReference type="InterPro" id="IPR003870">
    <property type="entry name" value="DUF222"/>
</dbReference>
<dbReference type="SMART" id="SM00507">
    <property type="entry name" value="HNHc"/>
    <property type="match status" value="1"/>
</dbReference>
<gene>
    <name evidence="3" type="ORF">DD236_08545</name>
</gene>
<feature type="compositionally biased region" description="Low complexity" evidence="1">
    <location>
        <begin position="31"/>
        <end position="63"/>
    </location>
</feature>
<dbReference type="InterPro" id="IPR003615">
    <property type="entry name" value="HNH_nuc"/>
</dbReference>
<organism evidence="3 4">
    <name type="scientific">Ancrocorticia populi</name>
    <dbReference type="NCBI Taxonomy" id="2175228"/>
    <lineage>
        <taxon>Bacteria</taxon>
        <taxon>Bacillati</taxon>
        <taxon>Actinomycetota</taxon>
        <taxon>Actinomycetes</taxon>
        <taxon>Actinomycetales</taxon>
        <taxon>Actinomycetaceae</taxon>
        <taxon>Ancrocorticia</taxon>
    </lineage>
</organism>
<evidence type="ECO:0000256" key="1">
    <source>
        <dbReference type="SAM" id="MobiDB-lite"/>
    </source>
</evidence>
<evidence type="ECO:0000313" key="4">
    <source>
        <dbReference type="Proteomes" id="UP000245283"/>
    </source>
</evidence>
<reference evidence="4" key="1">
    <citation type="submission" date="2018-05" db="EMBL/GenBank/DDBJ databases">
        <authorList>
            <person name="Li Y."/>
        </authorList>
    </citation>
    <scope>NUCLEOTIDE SEQUENCE [LARGE SCALE GENOMIC DNA]</scope>
    <source>
        <strain evidence="4">sk1b4</strain>
    </source>
</reference>
<dbReference type="Proteomes" id="UP000245283">
    <property type="component" value="Unassembled WGS sequence"/>
</dbReference>
<feature type="region of interest" description="Disordered" evidence="1">
    <location>
        <begin position="22"/>
        <end position="63"/>
    </location>
</feature>
<feature type="domain" description="HNH nuclease" evidence="2">
    <location>
        <begin position="488"/>
        <end position="540"/>
    </location>
</feature>
<dbReference type="CDD" id="cd00085">
    <property type="entry name" value="HNHc"/>
    <property type="match status" value="1"/>
</dbReference>
<proteinExistence type="predicted"/>
<sequence length="576" mass="60441">MDGGETMTTLFDVVGIEAEASAGPRAGRPLGSSRASGPTAAPSAGSTAVGAAAGPGARAAGGAPAKNEYAARSTGGAGGNAKDELVAVLDRMARLCQSMSVSELGLPDAIEVLTAMKRATRFLDGAKLSAIGHIEELQAIQQGQFDQLPEGNGRPLPLPGEEKNLRDVLTSSGQQSQAQTGREMSQARAAVAFPLFGAAMKKGLSRSYLEALTSLIGRDLTKQAKADEAMFVEAAWNEPVERFRKTVLAWRVTHRPEQAEKEAAREIESEKFYVSPDRGGYRLSGWLTASDGTLLKHTLNEIVGVPKKDDRRTPPQRNAEALVQLASAALSGSGGTAGHAGPRHEILVHVPLGTLVQTEKAIAKGCAELPEASRAGSRHGRDPAGAADSGETGAGCPTSGAGLGRRGACLDEREQLEADLGGVLARIRAGIDVTLLEGCGPATLPDGSALPPSELAQTLCDSAVTRVVMGAYGEPLDVSRKQRLFSARQAKAVIARDRHCRYPGCERGAEYAEIHHAQEYERAGPTIIDNAVLFCRAHHGAIHRAQITITHHLGGFAFTKPDGTLIGVTKHRSADR</sequence>
<dbReference type="Pfam" id="PF02720">
    <property type="entry name" value="DUF222"/>
    <property type="match status" value="1"/>
</dbReference>
<dbReference type="OrthoDB" id="3260936at2"/>
<feature type="region of interest" description="Disordered" evidence="1">
    <location>
        <begin position="371"/>
        <end position="398"/>
    </location>
</feature>
<keyword evidence="4" id="KW-1185">Reference proteome</keyword>
<comment type="caution">
    <text evidence="3">The sequence shown here is derived from an EMBL/GenBank/DDBJ whole genome shotgun (WGS) entry which is preliminary data.</text>
</comment>
<evidence type="ECO:0000259" key="2">
    <source>
        <dbReference type="SMART" id="SM00507"/>
    </source>
</evidence>
<dbReference type="EMBL" id="QETB01000004">
    <property type="protein sequence ID" value="PWF26121.1"/>
    <property type="molecule type" value="Genomic_DNA"/>
</dbReference>
<dbReference type="AlphaFoldDB" id="A0A2V1KAZ3"/>
<protein>
    <recommendedName>
        <fullName evidence="2">HNH nuclease domain-containing protein</fullName>
    </recommendedName>
</protein>
<name>A0A2V1KAZ3_9ACTO</name>